<keyword evidence="2 4" id="KW-0812">Transmembrane</keyword>
<reference evidence="4" key="1">
    <citation type="submission" date="2025-08" db="UniProtKB">
        <authorList>
            <consortium name="RefSeq"/>
        </authorList>
    </citation>
    <scope>IDENTIFICATION</scope>
    <source>
        <tissue evidence="4">Spleen</tissue>
    </source>
</reference>
<organism evidence="3 4">
    <name type="scientific">Chrysochloris asiatica</name>
    <name type="common">Cape golden mole</name>
    <dbReference type="NCBI Taxonomy" id="185453"/>
    <lineage>
        <taxon>Eukaryota</taxon>
        <taxon>Metazoa</taxon>
        <taxon>Chordata</taxon>
        <taxon>Craniata</taxon>
        <taxon>Vertebrata</taxon>
        <taxon>Euteleostomi</taxon>
        <taxon>Mammalia</taxon>
        <taxon>Eutheria</taxon>
        <taxon>Afrotheria</taxon>
        <taxon>Chrysochloridae</taxon>
        <taxon>Chrysochlorinae</taxon>
        <taxon>Chrysochloris</taxon>
    </lineage>
</organism>
<evidence type="ECO:0000313" key="3">
    <source>
        <dbReference type="Proteomes" id="UP000504623"/>
    </source>
</evidence>
<dbReference type="CTD" id="162461"/>
<dbReference type="PANTHER" id="PTHR31359">
    <property type="entry name" value="TRANSMEMBRANE PROTEIN 92"/>
    <property type="match status" value="1"/>
</dbReference>
<feature type="region of interest" description="Disordered" evidence="1">
    <location>
        <begin position="119"/>
        <end position="151"/>
    </location>
</feature>
<dbReference type="InterPro" id="IPR021684">
    <property type="entry name" value="WBP1-like"/>
</dbReference>
<feature type="transmembrane region" description="Helical" evidence="2">
    <location>
        <begin position="50"/>
        <end position="72"/>
    </location>
</feature>
<dbReference type="RefSeq" id="XP_006833713.1">
    <property type="nucleotide sequence ID" value="XM_006833650.1"/>
</dbReference>
<accession>A0A9B0T7Q6</accession>
<protein>
    <submittedName>
        <fullName evidence="4">Transmembrane protein 92</fullName>
    </submittedName>
</protein>
<name>A0A9B0T7Q6_CHRAS</name>
<evidence type="ECO:0000313" key="4">
    <source>
        <dbReference type="RefSeq" id="XP_006833713.1"/>
    </source>
</evidence>
<dbReference type="PANTHER" id="PTHR31359:SF31">
    <property type="entry name" value="TRANSMEMBRANE PROTEIN 92"/>
    <property type="match status" value="1"/>
</dbReference>
<dbReference type="GeneID" id="102820694"/>
<dbReference type="Proteomes" id="UP000504623">
    <property type="component" value="Unplaced"/>
</dbReference>
<dbReference type="GO" id="GO:0005654">
    <property type="term" value="C:nucleoplasm"/>
    <property type="evidence" value="ECO:0007669"/>
    <property type="project" value="TreeGrafter"/>
</dbReference>
<keyword evidence="3" id="KW-1185">Reference proteome</keyword>
<sequence length="151" mass="16891">MPRYNPPQGLRRPNLHLYLPHKTSTCPEGFKCCGNSCCQEYEIFSNPLRIFSIIFLMVLLFLSICGLAKYFCGNCRKSEPGPLTEHQEPPALPSSTFPQLARTLTCDAPPPYSEIIQMPVLGLPPSEPPPPYSFRPEEHSGVQRGIDNPAF</sequence>
<dbReference type="OrthoDB" id="9451011at2759"/>
<evidence type="ECO:0000256" key="1">
    <source>
        <dbReference type="SAM" id="MobiDB-lite"/>
    </source>
</evidence>
<dbReference type="Pfam" id="PF11669">
    <property type="entry name" value="WBP-1"/>
    <property type="match status" value="1"/>
</dbReference>
<dbReference type="AlphaFoldDB" id="A0A9B0T7Q6"/>
<keyword evidence="2" id="KW-1133">Transmembrane helix</keyword>
<proteinExistence type="predicted"/>
<keyword evidence="2" id="KW-0472">Membrane</keyword>
<evidence type="ECO:0000256" key="2">
    <source>
        <dbReference type="SAM" id="Phobius"/>
    </source>
</evidence>
<gene>
    <name evidence="4" type="primary">TMEM92</name>
</gene>